<proteinExistence type="predicted"/>
<accession>A0AAW8U982</accession>
<comment type="caution">
    <text evidence="2">The sequence shown here is derived from an EMBL/GenBank/DDBJ whole genome shotgun (WGS) entry which is preliminary data.</text>
</comment>
<evidence type="ECO:0000313" key="2">
    <source>
        <dbReference type="EMBL" id="MDT2834546.1"/>
    </source>
</evidence>
<dbReference type="AlphaFoldDB" id="A0AAW8U982"/>
<protein>
    <submittedName>
        <fullName evidence="2">NAD-dependent epimerase/dehydratase family protein</fullName>
    </submittedName>
</protein>
<evidence type="ECO:0000313" key="3">
    <source>
        <dbReference type="Proteomes" id="UP001268577"/>
    </source>
</evidence>
<dbReference type="Pfam" id="PF01370">
    <property type="entry name" value="Epimerase"/>
    <property type="match status" value="1"/>
</dbReference>
<dbReference type="Proteomes" id="UP001268577">
    <property type="component" value="Unassembled WGS sequence"/>
</dbReference>
<dbReference type="PANTHER" id="PTHR43245:SF13">
    <property type="entry name" value="UDP-D-APIOSE_UDP-D-XYLOSE SYNTHASE 2"/>
    <property type="match status" value="1"/>
</dbReference>
<dbReference type="InterPro" id="IPR036291">
    <property type="entry name" value="NAD(P)-bd_dom_sf"/>
</dbReference>
<dbReference type="Gene3D" id="3.40.50.720">
    <property type="entry name" value="NAD(P)-binding Rossmann-like Domain"/>
    <property type="match status" value="1"/>
</dbReference>
<organism evidence="2 3">
    <name type="scientific">Vagococcus carniphilus</name>
    <dbReference type="NCBI Taxonomy" id="218144"/>
    <lineage>
        <taxon>Bacteria</taxon>
        <taxon>Bacillati</taxon>
        <taxon>Bacillota</taxon>
        <taxon>Bacilli</taxon>
        <taxon>Lactobacillales</taxon>
        <taxon>Enterococcaceae</taxon>
        <taxon>Vagococcus</taxon>
    </lineage>
</organism>
<dbReference type="InterPro" id="IPR050177">
    <property type="entry name" value="Lipid_A_modif_metabolic_enz"/>
</dbReference>
<sequence length="302" mass="35027">MRKILVTGGTVFVSRSLAEYFVAKGDEVYVLNRNHKKQSEGVKLIEADRYKLGTVLSDYQFDVVIDANAYTAEEVNLLLEALPEIKDYVFISTSAVYPEHLSQPFKETQIVGPNSYWKDYGTNKIEAEELIAKKVPQGYVLRPAYIYGPYNNAYREAFIFDCAKAKRPFYLPQSSNMKLQFIHIHDLCRLVDELLDKKPEEKIYNVGNESPVTIKEWVSMCYEVANESIELIEVDESVNQTSYFSFPNYEYLLDVERQTALIGETIDLKKGLEESFEWYQTNENLVNKRNYIEFIENEIKGE</sequence>
<gene>
    <name evidence="2" type="ORF">P7H70_10920</name>
</gene>
<dbReference type="InterPro" id="IPR001509">
    <property type="entry name" value="Epimerase_deHydtase"/>
</dbReference>
<dbReference type="PANTHER" id="PTHR43245">
    <property type="entry name" value="BIFUNCTIONAL POLYMYXIN RESISTANCE PROTEIN ARNA"/>
    <property type="match status" value="1"/>
</dbReference>
<name>A0AAW8U982_9ENTE</name>
<reference evidence="2" key="1">
    <citation type="submission" date="2023-03" db="EMBL/GenBank/DDBJ databases">
        <authorList>
            <person name="Shen W."/>
            <person name="Cai J."/>
        </authorList>
    </citation>
    <scope>NUCLEOTIDE SEQUENCE</scope>
    <source>
        <strain evidence="2">P96-3</strain>
    </source>
</reference>
<dbReference type="SUPFAM" id="SSF51735">
    <property type="entry name" value="NAD(P)-binding Rossmann-fold domains"/>
    <property type="match status" value="1"/>
</dbReference>
<dbReference type="EMBL" id="JARQBZ010000020">
    <property type="protein sequence ID" value="MDT2834546.1"/>
    <property type="molecule type" value="Genomic_DNA"/>
</dbReference>
<dbReference type="RefSeq" id="WP_311985470.1">
    <property type="nucleotide sequence ID" value="NZ_JARQBZ010000020.1"/>
</dbReference>
<feature type="domain" description="NAD-dependent epimerase/dehydratase" evidence="1">
    <location>
        <begin position="4"/>
        <end position="207"/>
    </location>
</feature>
<evidence type="ECO:0000259" key="1">
    <source>
        <dbReference type="Pfam" id="PF01370"/>
    </source>
</evidence>